<feature type="compositionally biased region" description="Polar residues" evidence="1">
    <location>
        <begin position="146"/>
        <end position="161"/>
    </location>
</feature>
<feature type="compositionally biased region" description="Polar residues" evidence="1">
    <location>
        <begin position="97"/>
        <end position="113"/>
    </location>
</feature>
<accession>A0ABQ9XJ30</accession>
<keyword evidence="3" id="KW-1185">Reference proteome</keyword>
<protein>
    <submittedName>
        <fullName evidence="2">Uncharacterized protein</fullName>
    </submittedName>
</protein>
<dbReference type="Proteomes" id="UP001281761">
    <property type="component" value="Unassembled WGS sequence"/>
</dbReference>
<feature type="compositionally biased region" description="Basic and acidic residues" evidence="1">
    <location>
        <begin position="15"/>
        <end position="36"/>
    </location>
</feature>
<name>A0ABQ9XJ30_9EUKA</name>
<organism evidence="2 3">
    <name type="scientific">Blattamonas nauphoetae</name>
    <dbReference type="NCBI Taxonomy" id="2049346"/>
    <lineage>
        <taxon>Eukaryota</taxon>
        <taxon>Metamonada</taxon>
        <taxon>Preaxostyla</taxon>
        <taxon>Oxymonadida</taxon>
        <taxon>Blattamonas</taxon>
    </lineage>
</organism>
<dbReference type="EMBL" id="JARBJD010000114">
    <property type="protein sequence ID" value="KAK2951739.1"/>
    <property type="molecule type" value="Genomic_DNA"/>
</dbReference>
<feature type="compositionally biased region" description="Basic and acidic residues" evidence="1">
    <location>
        <begin position="114"/>
        <end position="144"/>
    </location>
</feature>
<proteinExistence type="predicted"/>
<evidence type="ECO:0000313" key="2">
    <source>
        <dbReference type="EMBL" id="KAK2951739.1"/>
    </source>
</evidence>
<evidence type="ECO:0000256" key="1">
    <source>
        <dbReference type="SAM" id="MobiDB-lite"/>
    </source>
</evidence>
<feature type="region of interest" description="Disordered" evidence="1">
    <location>
        <begin position="1"/>
        <end position="161"/>
    </location>
</feature>
<reference evidence="2 3" key="1">
    <citation type="journal article" date="2022" name="bioRxiv">
        <title>Genomics of Preaxostyla Flagellates Illuminates Evolutionary Transitions and the Path Towards Mitochondrial Loss.</title>
        <authorList>
            <person name="Novak L.V.F."/>
            <person name="Treitli S.C."/>
            <person name="Pyrih J."/>
            <person name="Halakuc P."/>
            <person name="Pipaliya S.V."/>
            <person name="Vacek V."/>
            <person name="Brzon O."/>
            <person name="Soukal P."/>
            <person name="Eme L."/>
            <person name="Dacks J.B."/>
            <person name="Karnkowska A."/>
            <person name="Elias M."/>
            <person name="Hampl V."/>
        </authorList>
    </citation>
    <scope>NUCLEOTIDE SEQUENCE [LARGE SCALE GENOMIC DNA]</scope>
    <source>
        <strain evidence="2">NAU3</strain>
        <tissue evidence="2">Gut</tissue>
    </source>
</reference>
<sequence>MFPSNTPGVKPTSEPIRHTNQESSMSRDDIEQARIEAKRRKFQQLEQDRMKFYSGSPQEIQEVKQQRYQELKAEKDLYEHQRKQRPVDHSAPLPGTDVSTQRLDEQTQIQNQRKQQEISLREENKRLAEARAAERQREKQRDAQYVESSEQFMNTFGKSLR</sequence>
<comment type="caution">
    <text evidence="2">The sequence shown here is derived from an EMBL/GenBank/DDBJ whole genome shotgun (WGS) entry which is preliminary data.</text>
</comment>
<gene>
    <name evidence="2" type="ORF">BLNAU_13351</name>
</gene>
<feature type="compositionally biased region" description="Basic and acidic residues" evidence="1">
    <location>
        <begin position="61"/>
        <end position="88"/>
    </location>
</feature>
<evidence type="ECO:0000313" key="3">
    <source>
        <dbReference type="Proteomes" id="UP001281761"/>
    </source>
</evidence>